<dbReference type="RefSeq" id="WP_184349327.1">
    <property type="nucleotide sequence ID" value="NZ_JACHJH010000003.1"/>
</dbReference>
<evidence type="ECO:0000313" key="1">
    <source>
        <dbReference type="EMBL" id="MBB4893485.1"/>
    </source>
</evidence>
<name>A0A7W7LNH5_9ACTN</name>
<dbReference type="Proteomes" id="UP000556084">
    <property type="component" value="Unassembled WGS sequence"/>
</dbReference>
<organism evidence="1 2">
    <name type="scientific">Streptomyces olivoverticillatus</name>
    <dbReference type="NCBI Taxonomy" id="66427"/>
    <lineage>
        <taxon>Bacteria</taxon>
        <taxon>Bacillati</taxon>
        <taxon>Actinomycetota</taxon>
        <taxon>Actinomycetes</taxon>
        <taxon>Kitasatosporales</taxon>
        <taxon>Streptomycetaceae</taxon>
        <taxon>Streptomyces</taxon>
    </lineage>
</organism>
<accession>A0A7W7LNH5</accession>
<dbReference type="AlphaFoldDB" id="A0A7W7LNH5"/>
<dbReference type="EMBL" id="JACHJH010000003">
    <property type="protein sequence ID" value="MBB4893485.1"/>
    <property type="molecule type" value="Genomic_DNA"/>
</dbReference>
<reference evidence="1 2" key="1">
    <citation type="submission" date="2020-08" db="EMBL/GenBank/DDBJ databases">
        <title>Genomic Encyclopedia of Type Strains, Phase III (KMG-III): the genomes of soil and plant-associated and newly described type strains.</title>
        <authorList>
            <person name="Whitman W."/>
        </authorList>
    </citation>
    <scope>NUCLEOTIDE SEQUENCE [LARGE SCALE GENOMIC DNA]</scope>
    <source>
        <strain evidence="1 2">CECT 3266</strain>
    </source>
</reference>
<proteinExistence type="predicted"/>
<protein>
    <submittedName>
        <fullName evidence="1">Uncharacterized protein</fullName>
    </submittedName>
</protein>
<comment type="caution">
    <text evidence="1">The sequence shown here is derived from an EMBL/GenBank/DDBJ whole genome shotgun (WGS) entry which is preliminary data.</text>
</comment>
<gene>
    <name evidence="1" type="ORF">FHS39_002516</name>
</gene>
<keyword evidence="2" id="KW-1185">Reference proteome</keyword>
<sequence>MISRSAYIAGLRAIADWLDAHPEAPAPTDDRVLVPLHTNAAVSEAARSLGVTEVYDSEGNASFDVPFGPIGYRAYGYVDFAAHCALHDERHARRWADQNGMTIQPSDEALESGVAS</sequence>
<evidence type="ECO:0000313" key="2">
    <source>
        <dbReference type="Proteomes" id="UP000556084"/>
    </source>
</evidence>